<evidence type="ECO:0000256" key="3">
    <source>
        <dbReference type="ARBA" id="ARBA00023134"/>
    </source>
</evidence>
<organism evidence="4 5">
    <name type="scientific">Leptidea sinapis</name>
    <dbReference type="NCBI Taxonomy" id="189913"/>
    <lineage>
        <taxon>Eukaryota</taxon>
        <taxon>Metazoa</taxon>
        <taxon>Ecdysozoa</taxon>
        <taxon>Arthropoda</taxon>
        <taxon>Hexapoda</taxon>
        <taxon>Insecta</taxon>
        <taxon>Pterygota</taxon>
        <taxon>Neoptera</taxon>
        <taxon>Endopterygota</taxon>
        <taxon>Lepidoptera</taxon>
        <taxon>Glossata</taxon>
        <taxon>Ditrysia</taxon>
        <taxon>Papilionoidea</taxon>
        <taxon>Pieridae</taxon>
        <taxon>Dismorphiinae</taxon>
        <taxon>Leptidea</taxon>
    </lineage>
</organism>
<dbReference type="SMART" id="SM00173">
    <property type="entry name" value="RAS"/>
    <property type="match status" value="1"/>
</dbReference>
<sequence>MGKTSKVVVCGMKGVGKTAILEQLIYGNVNLKSSFYATIEDIYVANIETDRGTKERVCFFDTAGLEPPITGPPQSPTLQLTANQILQRHYLGFAEGFVFVYDTTKPESLDVLMYLKKDIDRNKDKKEVVMLAIGNRTGLDDVNSLENTCSKASNWCSREKIRHFEVSAMDRPSLYEPFIYLTSKLNPVQNKTTFPQLSTLSKLTQKNYRSDT</sequence>
<name>A0A5E4Q1F3_9NEOP</name>
<dbReference type="InterPro" id="IPR027417">
    <property type="entry name" value="P-loop_NTPase"/>
</dbReference>
<accession>A0A5E4Q1F3</accession>
<evidence type="ECO:0000313" key="5">
    <source>
        <dbReference type="Proteomes" id="UP000324832"/>
    </source>
</evidence>
<evidence type="ECO:0000313" key="4">
    <source>
        <dbReference type="EMBL" id="VVC91322.1"/>
    </source>
</evidence>
<dbReference type="SUPFAM" id="SSF52540">
    <property type="entry name" value="P-loop containing nucleoside triphosphate hydrolases"/>
    <property type="match status" value="1"/>
</dbReference>
<keyword evidence="3" id="KW-0342">GTP-binding</keyword>
<keyword evidence="2" id="KW-0547">Nucleotide-binding</keyword>
<dbReference type="CDD" id="cd00882">
    <property type="entry name" value="Ras_like_GTPase"/>
    <property type="match status" value="1"/>
</dbReference>
<proteinExistence type="inferred from homology"/>
<dbReference type="GO" id="GO:0005525">
    <property type="term" value="F:GTP binding"/>
    <property type="evidence" value="ECO:0007669"/>
    <property type="project" value="UniProtKB-KW"/>
</dbReference>
<dbReference type="SMART" id="SM00175">
    <property type="entry name" value="RAB"/>
    <property type="match status" value="1"/>
</dbReference>
<comment type="similarity">
    <text evidence="1">Belongs to the small GTPase superfamily. Ras family. KappaB-Ras subfamily.</text>
</comment>
<evidence type="ECO:0000256" key="2">
    <source>
        <dbReference type="ARBA" id="ARBA00022741"/>
    </source>
</evidence>
<dbReference type="PROSITE" id="PS51419">
    <property type="entry name" value="RAB"/>
    <property type="match status" value="1"/>
</dbReference>
<dbReference type="PROSITE" id="PS51421">
    <property type="entry name" value="RAS"/>
    <property type="match status" value="1"/>
</dbReference>
<dbReference type="Proteomes" id="UP000324832">
    <property type="component" value="Unassembled WGS sequence"/>
</dbReference>
<dbReference type="InterPro" id="IPR042227">
    <property type="entry name" value="KBRS"/>
</dbReference>
<dbReference type="Gene3D" id="3.40.50.300">
    <property type="entry name" value="P-loop containing nucleotide triphosphate hydrolases"/>
    <property type="match status" value="1"/>
</dbReference>
<dbReference type="GO" id="GO:0043124">
    <property type="term" value="P:negative regulation of canonical NF-kappaB signal transduction"/>
    <property type="evidence" value="ECO:0007669"/>
    <property type="project" value="InterPro"/>
</dbReference>
<dbReference type="PANTHER" id="PTHR46152">
    <property type="entry name" value="NF-KAPPA-B INHIBITOR-INTERACTING RAS-LIKE PROTEIN"/>
    <property type="match status" value="1"/>
</dbReference>
<dbReference type="GO" id="GO:0032484">
    <property type="term" value="P:Ral protein signal transduction"/>
    <property type="evidence" value="ECO:0007669"/>
    <property type="project" value="TreeGrafter"/>
</dbReference>
<dbReference type="GO" id="GO:0003924">
    <property type="term" value="F:GTPase activity"/>
    <property type="evidence" value="ECO:0007669"/>
    <property type="project" value="InterPro"/>
</dbReference>
<dbReference type="InterPro" id="IPR001806">
    <property type="entry name" value="Small_GTPase"/>
</dbReference>
<gene>
    <name evidence="4" type="ORF">LSINAPIS_LOCUS4021</name>
</gene>
<dbReference type="PANTHER" id="PTHR46152:SF3">
    <property type="entry name" value="NF-KAPPA-B INHIBITOR-INTERACTING RAS-LIKE PROTEIN"/>
    <property type="match status" value="1"/>
</dbReference>
<dbReference type="AlphaFoldDB" id="A0A5E4Q1F3"/>
<keyword evidence="5" id="KW-1185">Reference proteome</keyword>
<dbReference type="PRINTS" id="PR00449">
    <property type="entry name" value="RASTRNSFRMNG"/>
</dbReference>
<evidence type="ECO:0000256" key="1">
    <source>
        <dbReference type="ARBA" id="ARBA00008094"/>
    </source>
</evidence>
<reference evidence="4 5" key="1">
    <citation type="submission" date="2017-07" db="EMBL/GenBank/DDBJ databases">
        <authorList>
            <person name="Talla V."/>
            <person name="Backstrom N."/>
        </authorList>
    </citation>
    <scope>NUCLEOTIDE SEQUENCE [LARGE SCALE GENOMIC DNA]</scope>
</reference>
<evidence type="ECO:0008006" key="6">
    <source>
        <dbReference type="Google" id="ProtNLM"/>
    </source>
</evidence>
<protein>
    <recommendedName>
        <fullName evidence="6">NF-kappa-B inhibitor-interacting Ras-like protein</fullName>
    </recommendedName>
</protein>
<dbReference type="EMBL" id="FZQP02001026">
    <property type="protein sequence ID" value="VVC91322.1"/>
    <property type="molecule type" value="Genomic_DNA"/>
</dbReference>
<dbReference type="Pfam" id="PF00071">
    <property type="entry name" value="Ras"/>
    <property type="match status" value="2"/>
</dbReference>
<dbReference type="GO" id="GO:0032794">
    <property type="term" value="F:GTPase activating protein binding"/>
    <property type="evidence" value="ECO:0007669"/>
    <property type="project" value="TreeGrafter"/>
</dbReference>